<dbReference type="EMBL" id="JAUKUD010000002">
    <property type="protein sequence ID" value="KAK0751077.1"/>
    <property type="molecule type" value="Genomic_DNA"/>
</dbReference>
<evidence type="ECO:0000313" key="2">
    <source>
        <dbReference type="EMBL" id="KAK0751077.1"/>
    </source>
</evidence>
<dbReference type="PANTHER" id="PTHR39697">
    <property type="entry name" value="RICIN B LECTIN DOMAIN-CONTAINING PROTEIN-RELATED"/>
    <property type="match status" value="1"/>
</dbReference>
<evidence type="ECO:0000256" key="1">
    <source>
        <dbReference type="SAM" id="MobiDB-lite"/>
    </source>
</evidence>
<protein>
    <submittedName>
        <fullName evidence="2">Uncharacterized protein</fullName>
    </submittedName>
</protein>
<proteinExistence type="predicted"/>
<sequence>MVTLPTPPRNPYPSNDNADMDSDSESTTSTSTTSTFLTSTSTSTPSPARTPTPTTTPHPLSSTTPPPPPPLFWNHPLPTLTRHAIPTPGNIYLLLHVASQRALSLLHGAPTLVSPPLSHPSPGQSPQAQAQAQTLGCHHWTLTTSRGYLGLRSCASATFLGRDLPGRVVAEARGHGSWEAFVAVPAASAGCVDYDGGGDGYYVLMCINFVAGCLERIGVRRGDGEGGDGLGVLLEGVEEGAVWEFVGVGGGG</sequence>
<comment type="caution">
    <text evidence="2">The sequence shown here is derived from an EMBL/GenBank/DDBJ whole genome shotgun (WGS) entry which is preliminary data.</text>
</comment>
<feature type="region of interest" description="Disordered" evidence="1">
    <location>
        <begin position="1"/>
        <end position="74"/>
    </location>
</feature>
<dbReference type="Proteomes" id="UP001172155">
    <property type="component" value="Unassembled WGS sequence"/>
</dbReference>
<dbReference type="AlphaFoldDB" id="A0AA40F4K4"/>
<dbReference type="PANTHER" id="PTHR39697:SF1">
    <property type="entry name" value="RICIN B LECTIN DOMAIN-CONTAINING PROTEIN"/>
    <property type="match status" value="1"/>
</dbReference>
<organism evidence="2 3">
    <name type="scientific">Schizothecium vesticola</name>
    <dbReference type="NCBI Taxonomy" id="314040"/>
    <lineage>
        <taxon>Eukaryota</taxon>
        <taxon>Fungi</taxon>
        <taxon>Dikarya</taxon>
        <taxon>Ascomycota</taxon>
        <taxon>Pezizomycotina</taxon>
        <taxon>Sordariomycetes</taxon>
        <taxon>Sordariomycetidae</taxon>
        <taxon>Sordariales</taxon>
        <taxon>Schizotheciaceae</taxon>
        <taxon>Schizothecium</taxon>
    </lineage>
</organism>
<feature type="compositionally biased region" description="Low complexity" evidence="1">
    <location>
        <begin position="25"/>
        <end position="47"/>
    </location>
</feature>
<feature type="compositionally biased region" description="Pro residues" evidence="1">
    <location>
        <begin position="1"/>
        <end position="11"/>
    </location>
</feature>
<keyword evidence="3" id="KW-1185">Reference proteome</keyword>
<gene>
    <name evidence="2" type="ORF">B0T18DRAFT_425777</name>
</gene>
<accession>A0AA40F4K4</accession>
<evidence type="ECO:0000313" key="3">
    <source>
        <dbReference type="Proteomes" id="UP001172155"/>
    </source>
</evidence>
<reference evidence="2" key="1">
    <citation type="submission" date="2023-06" db="EMBL/GenBank/DDBJ databases">
        <title>Genome-scale phylogeny and comparative genomics of the fungal order Sordariales.</title>
        <authorList>
            <consortium name="Lawrence Berkeley National Laboratory"/>
            <person name="Hensen N."/>
            <person name="Bonometti L."/>
            <person name="Westerberg I."/>
            <person name="Brannstrom I.O."/>
            <person name="Guillou S."/>
            <person name="Cros-Aarteil S."/>
            <person name="Calhoun S."/>
            <person name="Haridas S."/>
            <person name="Kuo A."/>
            <person name="Mondo S."/>
            <person name="Pangilinan J."/>
            <person name="Riley R."/>
            <person name="LaButti K."/>
            <person name="Andreopoulos B."/>
            <person name="Lipzen A."/>
            <person name="Chen C."/>
            <person name="Yanf M."/>
            <person name="Daum C."/>
            <person name="Ng V."/>
            <person name="Clum A."/>
            <person name="Steindorff A."/>
            <person name="Ohm R."/>
            <person name="Martin F."/>
            <person name="Silar P."/>
            <person name="Natvig D."/>
            <person name="Lalanne C."/>
            <person name="Gautier V."/>
            <person name="Ament-velasquez S.L."/>
            <person name="Kruys A."/>
            <person name="Hutchinson M.I."/>
            <person name="Powell A.J."/>
            <person name="Barry K."/>
            <person name="Miller A.N."/>
            <person name="Grigoriev I.V."/>
            <person name="Debuchy R."/>
            <person name="Gladieux P."/>
            <person name="Thoren M.H."/>
            <person name="Johannesson H."/>
        </authorList>
    </citation>
    <scope>NUCLEOTIDE SEQUENCE</scope>
    <source>
        <strain evidence="2">SMH3187-1</strain>
    </source>
</reference>
<name>A0AA40F4K4_9PEZI</name>